<comment type="caution">
    <text evidence="2">The sequence shown here is derived from an EMBL/GenBank/DDBJ whole genome shotgun (WGS) entry which is preliminary data.</text>
</comment>
<evidence type="ECO:0000313" key="2">
    <source>
        <dbReference type="EMBL" id="RLM86508.1"/>
    </source>
</evidence>
<dbReference type="OrthoDB" id="10644655at2759"/>
<name>A0A3L6QSP1_PANMI</name>
<gene>
    <name evidence="2" type="ORF">C2845_PM04G31070</name>
</gene>
<protein>
    <submittedName>
        <fullName evidence="2">BTB/POZ domain-containing protein</fullName>
    </submittedName>
</protein>
<feature type="compositionally biased region" description="Acidic residues" evidence="1">
    <location>
        <begin position="123"/>
        <end position="138"/>
    </location>
</feature>
<evidence type="ECO:0000313" key="3">
    <source>
        <dbReference type="Proteomes" id="UP000275267"/>
    </source>
</evidence>
<proteinExistence type="predicted"/>
<dbReference type="AlphaFoldDB" id="A0A3L6QSP1"/>
<feature type="region of interest" description="Disordered" evidence="1">
    <location>
        <begin position="123"/>
        <end position="173"/>
    </location>
</feature>
<dbReference type="EMBL" id="PQIB02000011">
    <property type="protein sequence ID" value="RLM86508.1"/>
    <property type="molecule type" value="Genomic_DNA"/>
</dbReference>
<sequence>MLSPRHQSRGSNHTSSRLGHHLQRRALLQDREEGGIRGGGRRAGRGVPPHLPSTCTHSLPPRFNTPDPDPPDGIAGYCCDSRCLPYHKPAAPATGGVGERGGAGMEMSRGWQELGVVDTIYEDDHEEEDEEEEEEEERFDSPTMSSSAATSRSCSPEVEEEEDAAAAHPSLPPALRRAVQAWSRANGSRKPDVIVRVQDHRLPLHKFFEHGNGTGSSVLLH</sequence>
<keyword evidence="3" id="KW-1185">Reference proteome</keyword>
<feature type="region of interest" description="Disordered" evidence="1">
    <location>
        <begin position="1"/>
        <end position="69"/>
    </location>
</feature>
<dbReference type="Proteomes" id="UP000275267">
    <property type="component" value="Unassembled WGS sequence"/>
</dbReference>
<feature type="compositionally biased region" description="Low complexity" evidence="1">
    <location>
        <begin position="141"/>
        <end position="156"/>
    </location>
</feature>
<reference evidence="3" key="1">
    <citation type="journal article" date="2019" name="Nat. Commun.">
        <title>The genome of broomcorn millet.</title>
        <authorList>
            <person name="Zou C."/>
            <person name="Miki D."/>
            <person name="Li D."/>
            <person name="Tang Q."/>
            <person name="Xiao L."/>
            <person name="Rajput S."/>
            <person name="Deng P."/>
            <person name="Jia W."/>
            <person name="Huang R."/>
            <person name="Zhang M."/>
            <person name="Sun Y."/>
            <person name="Hu J."/>
            <person name="Fu X."/>
            <person name="Schnable P.S."/>
            <person name="Li F."/>
            <person name="Zhang H."/>
            <person name="Feng B."/>
            <person name="Zhu X."/>
            <person name="Liu R."/>
            <person name="Schnable J.C."/>
            <person name="Zhu J.-K."/>
            <person name="Zhang H."/>
        </authorList>
    </citation>
    <scope>NUCLEOTIDE SEQUENCE [LARGE SCALE GENOMIC DNA]</scope>
</reference>
<organism evidence="2 3">
    <name type="scientific">Panicum miliaceum</name>
    <name type="common">Proso millet</name>
    <name type="synonym">Broomcorn millet</name>
    <dbReference type="NCBI Taxonomy" id="4540"/>
    <lineage>
        <taxon>Eukaryota</taxon>
        <taxon>Viridiplantae</taxon>
        <taxon>Streptophyta</taxon>
        <taxon>Embryophyta</taxon>
        <taxon>Tracheophyta</taxon>
        <taxon>Spermatophyta</taxon>
        <taxon>Magnoliopsida</taxon>
        <taxon>Liliopsida</taxon>
        <taxon>Poales</taxon>
        <taxon>Poaceae</taxon>
        <taxon>PACMAD clade</taxon>
        <taxon>Panicoideae</taxon>
        <taxon>Panicodae</taxon>
        <taxon>Paniceae</taxon>
        <taxon>Panicinae</taxon>
        <taxon>Panicum</taxon>
        <taxon>Panicum sect. Panicum</taxon>
    </lineage>
</organism>
<evidence type="ECO:0000256" key="1">
    <source>
        <dbReference type="SAM" id="MobiDB-lite"/>
    </source>
</evidence>
<accession>A0A3L6QSP1</accession>